<gene>
    <name evidence="2" type="ORF">Aau02nite_01930</name>
</gene>
<evidence type="ECO:0000313" key="2">
    <source>
        <dbReference type="EMBL" id="GIM63107.1"/>
    </source>
</evidence>
<sequence length="379" mass="40853">MQLVLPSGVTLQRRDAPADPRDLPPHVLERIALRWAERAGCEPAQVVLDEEELGWAVQAPGSGAGYTTFVDKVTGRVVSFANPAYLDEQYRAQLVYERGVPPRPGFGGTEVEVPGAIAAVSLESSTTVHASSVRTAEPPVLHPLVRARLDAVPARARVRGAEWHPELVAFSELVNGPADVAEYVRLWRVREPADPRQGHANGGPCATCTEVLGYRPLWPSDRPGGKTGESAWQRLLARRRLHGRPAPAKERVAERIEQVRAVRGAEHEHTVSPAAVEALQRYLGAESSVQVPGRSVRTAPFHIDPGWAADTADTLGRVARRVGAPLFPLGTAGYEGLLAIDPGRRVFLIDETGEWLLGTGLPAALDTLLLGRAAPRVDG</sequence>
<dbReference type="Pfam" id="PF14433">
    <property type="entry name" value="SUKH-3"/>
    <property type="match status" value="1"/>
</dbReference>
<reference evidence="2" key="1">
    <citation type="submission" date="2021-03" db="EMBL/GenBank/DDBJ databases">
        <title>Whole genome shotgun sequence of Actinoplanes auranticolor NBRC 12245.</title>
        <authorList>
            <person name="Komaki H."/>
            <person name="Tamura T."/>
        </authorList>
    </citation>
    <scope>NUCLEOTIDE SEQUENCE</scope>
    <source>
        <strain evidence="2">NBRC 12245</strain>
    </source>
</reference>
<feature type="compositionally biased region" description="Basic and acidic residues" evidence="1">
    <location>
        <begin position="12"/>
        <end position="23"/>
    </location>
</feature>
<accession>A0A919S5G3</accession>
<feature type="region of interest" description="Disordered" evidence="1">
    <location>
        <begin position="1"/>
        <end position="23"/>
    </location>
</feature>
<name>A0A919S5G3_9ACTN</name>
<dbReference type="EMBL" id="BOQL01000002">
    <property type="protein sequence ID" value="GIM63107.1"/>
    <property type="molecule type" value="Genomic_DNA"/>
</dbReference>
<evidence type="ECO:0008006" key="4">
    <source>
        <dbReference type="Google" id="ProtNLM"/>
    </source>
</evidence>
<evidence type="ECO:0000313" key="3">
    <source>
        <dbReference type="Proteomes" id="UP000681340"/>
    </source>
</evidence>
<keyword evidence="3" id="KW-1185">Reference proteome</keyword>
<dbReference type="InterPro" id="IPR025850">
    <property type="entry name" value="SUKH-3"/>
</dbReference>
<evidence type="ECO:0000256" key="1">
    <source>
        <dbReference type="SAM" id="MobiDB-lite"/>
    </source>
</evidence>
<proteinExistence type="predicted"/>
<comment type="caution">
    <text evidence="2">The sequence shown here is derived from an EMBL/GenBank/DDBJ whole genome shotgun (WGS) entry which is preliminary data.</text>
</comment>
<organism evidence="2 3">
    <name type="scientific">Actinoplanes auranticolor</name>
    <dbReference type="NCBI Taxonomy" id="47988"/>
    <lineage>
        <taxon>Bacteria</taxon>
        <taxon>Bacillati</taxon>
        <taxon>Actinomycetota</taxon>
        <taxon>Actinomycetes</taxon>
        <taxon>Micromonosporales</taxon>
        <taxon>Micromonosporaceae</taxon>
        <taxon>Actinoplanes</taxon>
    </lineage>
</organism>
<dbReference type="Proteomes" id="UP000681340">
    <property type="component" value="Unassembled WGS sequence"/>
</dbReference>
<protein>
    <recommendedName>
        <fullName evidence="4">YwqJ-like deaminase</fullName>
    </recommendedName>
</protein>
<dbReference type="AlphaFoldDB" id="A0A919S5G3"/>